<dbReference type="Proteomes" id="UP000299102">
    <property type="component" value="Unassembled WGS sequence"/>
</dbReference>
<organism evidence="1 2">
    <name type="scientific">Eumeta variegata</name>
    <name type="common">Bagworm moth</name>
    <name type="synonym">Eumeta japonica</name>
    <dbReference type="NCBI Taxonomy" id="151549"/>
    <lineage>
        <taxon>Eukaryota</taxon>
        <taxon>Metazoa</taxon>
        <taxon>Ecdysozoa</taxon>
        <taxon>Arthropoda</taxon>
        <taxon>Hexapoda</taxon>
        <taxon>Insecta</taxon>
        <taxon>Pterygota</taxon>
        <taxon>Neoptera</taxon>
        <taxon>Endopterygota</taxon>
        <taxon>Lepidoptera</taxon>
        <taxon>Glossata</taxon>
        <taxon>Ditrysia</taxon>
        <taxon>Tineoidea</taxon>
        <taxon>Psychidae</taxon>
        <taxon>Oiketicinae</taxon>
        <taxon>Eumeta</taxon>
    </lineage>
</organism>
<protein>
    <submittedName>
        <fullName evidence="1">Uncharacterized protein</fullName>
    </submittedName>
</protein>
<comment type="caution">
    <text evidence="1">The sequence shown here is derived from an EMBL/GenBank/DDBJ whole genome shotgun (WGS) entry which is preliminary data.</text>
</comment>
<gene>
    <name evidence="1" type="ORF">EVAR_59052_1</name>
</gene>
<dbReference type="AlphaFoldDB" id="A0A4C1YCS8"/>
<name>A0A4C1YCS8_EUMVA</name>
<accession>A0A4C1YCS8</accession>
<sequence length="124" mass="13978">MLHHLASETNYERYKVVVLLDIVKAFDRINLPSESTSKKSIVVSARLVSESSVVLQAQYGHRLVRGTALSGHEMATIVCLVWIAAVAMKYVPLLDVGYAGTDRKPCRNGHRYLVAMNEYRRRSM</sequence>
<dbReference type="EMBL" id="BGZK01001164">
    <property type="protein sequence ID" value="GBP73163.1"/>
    <property type="molecule type" value="Genomic_DNA"/>
</dbReference>
<evidence type="ECO:0000313" key="1">
    <source>
        <dbReference type="EMBL" id="GBP73163.1"/>
    </source>
</evidence>
<keyword evidence="2" id="KW-1185">Reference proteome</keyword>
<proteinExistence type="predicted"/>
<reference evidence="1 2" key="1">
    <citation type="journal article" date="2019" name="Commun. Biol.">
        <title>The bagworm genome reveals a unique fibroin gene that provides high tensile strength.</title>
        <authorList>
            <person name="Kono N."/>
            <person name="Nakamura H."/>
            <person name="Ohtoshi R."/>
            <person name="Tomita M."/>
            <person name="Numata K."/>
            <person name="Arakawa K."/>
        </authorList>
    </citation>
    <scope>NUCLEOTIDE SEQUENCE [LARGE SCALE GENOMIC DNA]</scope>
</reference>
<evidence type="ECO:0000313" key="2">
    <source>
        <dbReference type="Proteomes" id="UP000299102"/>
    </source>
</evidence>